<proteinExistence type="predicted"/>
<dbReference type="InterPro" id="IPR017921">
    <property type="entry name" value="Znf_CTCHY"/>
</dbReference>
<evidence type="ECO:0000259" key="10">
    <source>
        <dbReference type="PROSITE" id="PS51270"/>
    </source>
</evidence>
<evidence type="ECO:0000259" key="9">
    <source>
        <dbReference type="PROSITE" id="PS50089"/>
    </source>
</evidence>
<dbReference type="InterPro" id="IPR039512">
    <property type="entry name" value="RCHY1_zinc-ribbon"/>
</dbReference>
<dbReference type="FunFam" id="2.20.28.10:FF:000009">
    <property type="entry name" value="RING finger and CHY zinc finger domain-containing protein 1"/>
    <property type="match status" value="1"/>
</dbReference>
<keyword evidence="6" id="KW-0862">Zinc</keyword>
<comment type="caution">
    <text evidence="11">The sequence shown here is derived from an EMBL/GenBank/DDBJ whole genome shotgun (WGS) entry which is preliminary data.</text>
</comment>
<dbReference type="EMBL" id="JBANAX010000055">
    <property type="protein sequence ID" value="KAL1224412.1"/>
    <property type="molecule type" value="Genomic_DNA"/>
</dbReference>
<accession>A0ABD1C4U1</accession>
<feature type="domain" description="RING-type" evidence="9">
    <location>
        <begin position="157"/>
        <end position="201"/>
    </location>
</feature>
<evidence type="ECO:0000256" key="4">
    <source>
        <dbReference type="ARBA" id="ARBA00022771"/>
    </source>
</evidence>
<dbReference type="PROSITE" id="PS51270">
    <property type="entry name" value="ZF_CTCHY"/>
    <property type="match status" value="1"/>
</dbReference>
<comment type="subcellular location">
    <subcellularLocation>
        <location evidence="1">Nucleus</location>
    </subcellularLocation>
</comment>
<keyword evidence="12" id="KW-1185">Reference proteome</keyword>
<evidence type="ECO:0000256" key="7">
    <source>
        <dbReference type="ARBA" id="ARBA00023242"/>
    </source>
</evidence>
<dbReference type="PANTHER" id="PTHR21319:SF12">
    <property type="entry name" value="ZINC FINGER (C3HC4-TYPE RING FINGER) FAMILY PROTEIN"/>
    <property type="match status" value="1"/>
</dbReference>
<dbReference type="SUPFAM" id="SSF161245">
    <property type="entry name" value="Zinc hairpin stack"/>
    <property type="match status" value="1"/>
</dbReference>
<evidence type="ECO:0000313" key="11">
    <source>
        <dbReference type="EMBL" id="KAL1224412.1"/>
    </source>
</evidence>
<dbReference type="Gene3D" id="2.20.28.10">
    <property type="match status" value="1"/>
</dbReference>
<dbReference type="InterPro" id="IPR001841">
    <property type="entry name" value="Znf_RING"/>
</dbReference>
<keyword evidence="5" id="KW-0833">Ubl conjugation pathway</keyword>
<dbReference type="Pfam" id="PF13639">
    <property type="entry name" value="zf-RING_2"/>
    <property type="match status" value="1"/>
</dbReference>
<evidence type="ECO:0000256" key="1">
    <source>
        <dbReference type="ARBA" id="ARBA00004123"/>
    </source>
</evidence>
<evidence type="ECO:0000256" key="2">
    <source>
        <dbReference type="ARBA" id="ARBA00004906"/>
    </source>
</evidence>
<organism evidence="11 12">
    <name type="scientific">Cardamine amara subsp. amara</name>
    <dbReference type="NCBI Taxonomy" id="228776"/>
    <lineage>
        <taxon>Eukaryota</taxon>
        <taxon>Viridiplantae</taxon>
        <taxon>Streptophyta</taxon>
        <taxon>Embryophyta</taxon>
        <taxon>Tracheophyta</taxon>
        <taxon>Spermatophyta</taxon>
        <taxon>Magnoliopsida</taxon>
        <taxon>eudicotyledons</taxon>
        <taxon>Gunneridae</taxon>
        <taxon>Pentapetalae</taxon>
        <taxon>rosids</taxon>
        <taxon>malvids</taxon>
        <taxon>Brassicales</taxon>
        <taxon>Brassicaceae</taxon>
        <taxon>Cardamineae</taxon>
        <taxon>Cardamine</taxon>
    </lineage>
</organism>
<dbReference type="GO" id="GO:0008270">
    <property type="term" value="F:zinc ion binding"/>
    <property type="evidence" value="ECO:0007669"/>
    <property type="project" value="UniProtKB-KW"/>
</dbReference>
<dbReference type="GO" id="GO:0005634">
    <property type="term" value="C:nucleus"/>
    <property type="evidence" value="ECO:0007669"/>
    <property type="project" value="UniProtKB-SubCell"/>
</dbReference>
<dbReference type="PROSITE" id="PS50089">
    <property type="entry name" value="ZF_RING_2"/>
    <property type="match status" value="1"/>
</dbReference>
<keyword evidence="4 8" id="KW-0863">Zinc-finger</keyword>
<evidence type="ECO:0000256" key="8">
    <source>
        <dbReference type="PROSITE-ProRule" id="PRU00175"/>
    </source>
</evidence>
<dbReference type="SMART" id="SM00184">
    <property type="entry name" value="RING"/>
    <property type="match status" value="1"/>
</dbReference>
<gene>
    <name evidence="11" type="ORF">V5N11_005769</name>
</gene>
<evidence type="ECO:0000313" key="12">
    <source>
        <dbReference type="Proteomes" id="UP001558713"/>
    </source>
</evidence>
<reference evidence="11 12" key="1">
    <citation type="submission" date="2024-04" db="EMBL/GenBank/DDBJ databases">
        <title>Genome assembly C_amara_ONT_v2.</title>
        <authorList>
            <person name="Yant L."/>
            <person name="Moore C."/>
            <person name="Slenker M."/>
        </authorList>
    </citation>
    <scope>NUCLEOTIDE SEQUENCE [LARGE SCALE GENOMIC DNA]</scope>
    <source>
        <tissue evidence="11">Leaf</tissue>
    </source>
</reference>
<evidence type="ECO:0000256" key="3">
    <source>
        <dbReference type="ARBA" id="ARBA00022723"/>
    </source>
</evidence>
<keyword evidence="3" id="KW-0479">Metal-binding</keyword>
<sequence length="275" mass="31768">MRTLQRRCKIRAPCHNESAVRSLNLVTEPLLCSLLFRTYGFFLFQNSLSDPKQRHDLVRQDVIQGYWILKVCLIKTKLVFCYFRLFVQYVKQSKRLLKSVPIVVFEWGNTSAIFANSLMTIVGGRDNFFHCQNCGACYVTELRDKHSCVENSTKNSCPLCYEYLFDSVKAAHVMSCGHTMHGDCFQQMTKEEEYYRCPICSKSLVDMSDEWQLLDREISATAMLVEYNFEVTVLCNDCNKRSTAMFHILGPKCAHCSSYNTRRISTPQDPVSETV</sequence>
<dbReference type="CDD" id="cd16464">
    <property type="entry name" value="RING-H2_Pirh2-like"/>
    <property type="match status" value="1"/>
</dbReference>
<protein>
    <submittedName>
        <fullName evidence="11">E3 ubiquitin-protein ligase MIEL1</fullName>
    </submittedName>
</protein>
<dbReference type="InterPro" id="IPR013083">
    <property type="entry name" value="Znf_RING/FYVE/PHD"/>
</dbReference>
<dbReference type="Pfam" id="PF14599">
    <property type="entry name" value="zinc_ribbon_6"/>
    <property type="match status" value="1"/>
</dbReference>
<evidence type="ECO:0000256" key="6">
    <source>
        <dbReference type="ARBA" id="ARBA00022833"/>
    </source>
</evidence>
<name>A0ABD1C4U1_CARAN</name>
<dbReference type="InterPro" id="IPR037275">
    <property type="entry name" value="Znf_CTCHY_sf"/>
</dbReference>
<comment type="pathway">
    <text evidence="2">Protein modification; protein ubiquitination.</text>
</comment>
<dbReference type="PANTHER" id="PTHR21319">
    <property type="entry name" value="RING FINGER AND CHY ZINC FINGER DOMAIN-CONTAINING PROTEIN 1"/>
    <property type="match status" value="1"/>
</dbReference>
<dbReference type="AlphaFoldDB" id="A0ABD1C4U1"/>
<dbReference type="Proteomes" id="UP001558713">
    <property type="component" value="Unassembled WGS sequence"/>
</dbReference>
<dbReference type="SUPFAM" id="SSF57850">
    <property type="entry name" value="RING/U-box"/>
    <property type="match status" value="1"/>
</dbReference>
<feature type="domain" description="CTCHY-type" evidence="10">
    <location>
        <begin position="86"/>
        <end position="156"/>
    </location>
</feature>
<dbReference type="Gene3D" id="3.30.40.10">
    <property type="entry name" value="Zinc/RING finger domain, C3HC4 (zinc finger)"/>
    <property type="match status" value="1"/>
</dbReference>
<keyword evidence="7" id="KW-0539">Nucleus</keyword>
<evidence type="ECO:0000256" key="5">
    <source>
        <dbReference type="ARBA" id="ARBA00022786"/>
    </source>
</evidence>